<gene>
    <name evidence="1" type="ORF">MILVUS5_LOCUS4538</name>
</gene>
<dbReference type="Proteomes" id="UP001177021">
    <property type="component" value="Unassembled WGS sequence"/>
</dbReference>
<keyword evidence="2" id="KW-1185">Reference proteome</keyword>
<dbReference type="EMBL" id="CASHSV030000001">
    <property type="protein sequence ID" value="CAJ2633422.1"/>
    <property type="molecule type" value="Genomic_DNA"/>
</dbReference>
<protein>
    <submittedName>
        <fullName evidence="1">Uncharacterized protein</fullName>
    </submittedName>
</protein>
<proteinExistence type="predicted"/>
<evidence type="ECO:0000313" key="2">
    <source>
        <dbReference type="Proteomes" id="UP001177021"/>
    </source>
</evidence>
<comment type="caution">
    <text evidence="1">The sequence shown here is derived from an EMBL/GenBank/DDBJ whole genome shotgun (WGS) entry which is preliminary data.</text>
</comment>
<reference evidence="1" key="1">
    <citation type="submission" date="2023-10" db="EMBL/GenBank/DDBJ databases">
        <authorList>
            <person name="Rodriguez Cubillos JULIANA M."/>
            <person name="De Vega J."/>
        </authorList>
    </citation>
    <scope>NUCLEOTIDE SEQUENCE</scope>
</reference>
<evidence type="ECO:0000313" key="1">
    <source>
        <dbReference type="EMBL" id="CAJ2633422.1"/>
    </source>
</evidence>
<name>A0ACB0IRD6_TRIPR</name>
<sequence>MRRVLFLCFYIEFNNSLQIPQHLHHFLHAKVSDFILNHQWIVPLDLQAAYPTLLPYLNQFTIPLEDKEDKLIWIHNAHGELTLKDAYSFFTTSGQKVSWAKSLWNIAIPPSKSFMVWRLFHHKMPTDEILATRGMQLPYMCCLCNKDSETTNHLFLECQFSLALWNWLAAIINHRIDVSSLSTLWQVTSVGNCTRLTAGSSISDFEILKFFKIEIHQSRPAKIVEVLWSPTLNGWYKCNTGGTSMGNPGPAACAGVFRNYKGEFLGCFAKNLGIANALFAEIMGVIIAIECAFEKNWKQLWLECDSKLVVLAFKSPHVIPWQLKNRWLNCITKIKNMINLPLLVLL</sequence>
<accession>A0ACB0IRD6</accession>
<organism evidence="1 2">
    <name type="scientific">Trifolium pratense</name>
    <name type="common">Red clover</name>
    <dbReference type="NCBI Taxonomy" id="57577"/>
    <lineage>
        <taxon>Eukaryota</taxon>
        <taxon>Viridiplantae</taxon>
        <taxon>Streptophyta</taxon>
        <taxon>Embryophyta</taxon>
        <taxon>Tracheophyta</taxon>
        <taxon>Spermatophyta</taxon>
        <taxon>Magnoliopsida</taxon>
        <taxon>eudicotyledons</taxon>
        <taxon>Gunneridae</taxon>
        <taxon>Pentapetalae</taxon>
        <taxon>rosids</taxon>
        <taxon>fabids</taxon>
        <taxon>Fabales</taxon>
        <taxon>Fabaceae</taxon>
        <taxon>Papilionoideae</taxon>
        <taxon>50 kb inversion clade</taxon>
        <taxon>NPAAA clade</taxon>
        <taxon>Hologalegina</taxon>
        <taxon>IRL clade</taxon>
        <taxon>Trifolieae</taxon>
        <taxon>Trifolium</taxon>
    </lineage>
</organism>